<sequence>MYLGRAGIIQHSKAYPAFTCSIGEYYQGRKTVDPDGTLDHHAVFTLARPVRVLDIGDTDWVTSAGGNAAICSGERSQARKWAREIHLRYPTIEGIAYSSSVNPAGRAVALWERAATSLPPAPALSAPLRSMMNAVERAAAQIGYGVIL</sequence>
<protein>
    <recommendedName>
        <fullName evidence="2">RES domain-containing protein</fullName>
    </recommendedName>
</protein>
<gene>
    <name evidence="1" type="ORF">ABLG96_01050</name>
</gene>
<dbReference type="EMBL" id="CP159218">
    <property type="protein sequence ID" value="XCG63968.1"/>
    <property type="molecule type" value="Genomic_DNA"/>
</dbReference>
<evidence type="ECO:0008006" key="2">
    <source>
        <dbReference type="Google" id="ProtNLM"/>
    </source>
</evidence>
<reference evidence="1" key="1">
    <citation type="submission" date="2024-05" db="EMBL/GenBank/DDBJ databases">
        <authorList>
            <person name="Cai S.Y."/>
            <person name="Jin L.M."/>
            <person name="Li H.R."/>
        </authorList>
    </citation>
    <scope>NUCLEOTIDE SEQUENCE</scope>
    <source>
        <strain evidence="1">A5-74</strain>
    </source>
</reference>
<organism evidence="1">
    <name type="scientific">Nakamurella sp. A5-74</name>
    <dbReference type="NCBI Taxonomy" id="3158264"/>
    <lineage>
        <taxon>Bacteria</taxon>
        <taxon>Bacillati</taxon>
        <taxon>Actinomycetota</taxon>
        <taxon>Actinomycetes</taxon>
        <taxon>Nakamurellales</taxon>
        <taxon>Nakamurellaceae</taxon>
        <taxon>Nakamurella</taxon>
    </lineage>
</organism>
<name>A0AAU8DQB0_9ACTN</name>
<dbReference type="AlphaFoldDB" id="A0AAU8DQB0"/>
<accession>A0AAU8DQB0</accession>
<proteinExistence type="predicted"/>
<dbReference type="RefSeq" id="WP_353649583.1">
    <property type="nucleotide sequence ID" value="NZ_CP159218.1"/>
</dbReference>
<evidence type="ECO:0000313" key="1">
    <source>
        <dbReference type="EMBL" id="XCG63968.1"/>
    </source>
</evidence>